<feature type="domain" description="Outer membrane protein beta-barrel" evidence="2">
    <location>
        <begin position="35"/>
        <end position="249"/>
    </location>
</feature>
<dbReference type="Pfam" id="PF13505">
    <property type="entry name" value="OMP_b-brl"/>
    <property type="match status" value="1"/>
</dbReference>
<dbReference type="Proteomes" id="UP000257323">
    <property type="component" value="Unassembled WGS sequence"/>
</dbReference>
<protein>
    <recommendedName>
        <fullName evidence="2">Outer membrane protein beta-barrel domain-containing protein</fullName>
    </recommendedName>
</protein>
<dbReference type="Gene3D" id="2.40.160.20">
    <property type="match status" value="1"/>
</dbReference>
<sequence>MKKIIITAVLVMLLLPLTASANIFTIRYGYFVPRMSGGQDSLWTIEFDNMSFKKSAYQGGMLGLSYEYFLNRNFSLELSVDFYNRRKAGWYLDYTQYQVDNMFFAFPDFYGEAIIHTFEVSQTPISLSLKVTPLGRRVRFVPYFGGGVGLYIWTVRLQGDIVDFSDPWIYSDPGGDITVYPVYYSLLEEQNRISIGYNAFAGVMVPIGSRTTLDLGFRYNFLKARFQEAFEGFEDFDFNGYSLVLGLNFWF</sequence>
<evidence type="ECO:0000313" key="4">
    <source>
        <dbReference type="Proteomes" id="UP000257323"/>
    </source>
</evidence>
<dbReference type="AlphaFoldDB" id="A0A3E2BM91"/>
<comment type="caution">
    <text evidence="3">The sequence shown here is derived from an EMBL/GenBank/DDBJ whole genome shotgun (WGS) entry which is preliminary data.</text>
</comment>
<accession>A0A3E2BM91</accession>
<evidence type="ECO:0000256" key="1">
    <source>
        <dbReference type="ARBA" id="ARBA00022729"/>
    </source>
</evidence>
<reference evidence="3 4" key="1">
    <citation type="submission" date="2018-08" db="EMBL/GenBank/DDBJ databases">
        <title>Genome analysis of the thermophilic bacterium of the candidate phylum Aminicenantes from deep subsurface aquifer revealed its physiology and ecological role.</title>
        <authorList>
            <person name="Kadnikov V.V."/>
            <person name="Mardanov A.V."/>
            <person name="Beletsky A.V."/>
            <person name="Karnachuk O.V."/>
            <person name="Ravin N.V."/>
        </authorList>
    </citation>
    <scope>NUCLEOTIDE SEQUENCE [LARGE SCALE GENOMIC DNA]</scope>
    <source>
        <strain evidence="3">BY38</strain>
    </source>
</reference>
<gene>
    <name evidence="3" type="ORF">OP8BY_2278</name>
</gene>
<dbReference type="InterPro" id="IPR027385">
    <property type="entry name" value="Beta-barrel_OMP"/>
</dbReference>
<evidence type="ECO:0000313" key="3">
    <source>
        <dbReference type="EMBL" id="RFT15880.1"/>
    </source>
</evidence>
<organism evidence="3 4">
    <name type="scientific">Candidatus Saccharicenans subterraneus</name>
    <dbReference type="NCBI Taxonomy" id="2508984"/>
    <lineage>
        <taxon>Bacteria</taxon>
        <taxon>Candidatus Aminicenantota</taxon>
        <taxon>Candidatus Aminicenantia</taxon>
        <taxon>Candidatus Aminicenantales</taxon>
        <taxon>Candidatus Saccharicenantaceae</taxon>
        <taxon>Candidatus Saccharicenans</taxon>
    </lineage>
</organism>
<name>A0A3E2BM91_9BACT</name>
<dbReference type="EMBL" id="QUAH01000006">
    <property type="protein sequence ID" value="RFT15880.1"/>
    <property type="molecule type" value="Genomic_DNA"/>
</dbReference>
<dbReference type="InterPro" id="IPR011250">
    <property type="entry name" value="OMP/PagP_B-barrel"/>
</dbReference>
<dbReference type="SUPFAM" id="SSF56925">
    <property type="entry name" value="OMPA-like"/>
    <property type="match status" value="1"/>
</dbReference>
<keyword evidence="1" id="KW-0732">Signal</keyword>
<evidence type="ECO:0000259" key="2">
    <source>
        <dbReference type="Pfam" id="PF13505"/>
    </source>
</evidence>
<proteinExistence type="predicted"/>